<name>A0ABV0EBN3_9BURK</name>
<dbReference type="InterPro" id="IPR021327">
    <property type="entry name" value="DUF2934"/>
</dbReference>
<sequence>MPQTLKGLEPPPAGVTWRGLPLEVREAMIREAAYYLAKQRGFAPGRELDDWLAAEAAIDRDFPCGPAPDAPIQQSSVLSPGVDDALKRIVRQHPAKAIPEVEGIEPELAPSRE</sequence>
<protein>
    <submittedName>
        <fullName evidence="1">DUF2934 domain-containing protein</fullName>
    </submittedName>
</protein>
<keyword evidence="2" id="KW-1185">Reference proteome</keyword>
<gene>
    <name evidence="1" type="ORF">V6E02_01905</name>
</gene>
<organism evidence="1 2">
    <name type="scientific">Thiobacter aerophilum</name>
    <dbReference type="NCBI Taxonomy" id="3121275"/>
    <lineage>
        <taxon>Bacteria</taxon>
        <taxon>Pseudomonadati</taxon>
        <taxon>Pseudomonadota</taxon>
        <taxon>Betaproteobacteria</taxon>
        <taxon>Burkholderiales</taxon>
        <taxon>Thiobacteraceae</taxon>
        <taxon>Thiobacter</taxon>
    </lineage>
</organism>
<evidence type="ECO:0000313" key="2">
    <source>
        <dbReference type="Proteomes" id="UP001482231"/>
    </source>
</evidence>
<dbReference type="Pfam" id="PF11154">
    <property type="entry name" value="DUF2934"/>
    <property type="match status" value="1"/>
</dbReference>
<comment type="caution">
    <text evidence="1">The sequence shown here is derived from an EMBL/GenBank/DDBJ whole genome shotgun (WGS) entry which is preliminary data.</text>
</comment>
<dbReference type="EMBL" id="JBAJEX010000001">
    <property type="protein sequence ID" value="MEO1765974.1"/>
    <property type="molecule type" value="Genomic_DNA"/>
</dbReference>
<reference evidence="1 2" key="1">
    <citation type="submission" date="2024-02" db="EMBL/GenBank/DDBJ databases">
        <title>New thermophilic sulfur-oxidizing bacteria from a hot springs of the Uzon caldera (Kamchatka, Russia).</title>
        <authorList>
            <person name="Dukat A.M."/>
            <person name="Elcheninov A.G."/>
            <person name="Frolov E.N."/>
        </authorList>
    </citation>
    <scope>NUCLEOTIDE SEQUENCE [LARGE SCALE GENOMIC DNA]</scope>
    <source>
        <strain evidence="1 2">AK1</strain>
    </source>
</reference>
<accession>A0ABV0EBN3</accession>
<proteinExistence type="predicted"/>
<dbReference type="RefSeq" id="WP_347306593.1">
    <property type="nucleotide sequence ID" value="NZ_JBAJEX010000001.1"/>
</dbReference>
<dbReference type="Proteomes" id="UP001482231">
    <property type="component" value="Unassembled WGS sequence"/>
</dbReference>
<evidence type="ECO:0000313" key="1">
    <source>
        <dbReference type="EMBL" id="MEO1765974.1"/>
    </source>
</evidence>